<keyword evidence="4" id="KW-0472">Membrane</keyword>
<keyword evidence="3" id="KW-0256">Endoplasmic reticulum</keyword>
<reference evidence="5 6" key="1">
    <citation type="submission" date="2024-03" db="EMBL/GenBank/DDBJ databases">
        <title>Complete genome of BD2.</title>
        <authorList>
            <person name="Cao G."/>
        </authorList>
    </citation>
    <scope>NUCLEOTIDE SEQUENCE [LARGE SCALE GENOMIC DNA]</scope>
    <source>
        <strain evidence="5 6">BD2</strain>
    </source>
</reference>
<name>A0ABZ2RLB0_ECTME</name>
<dbReference type="Gene3D" id="3.40.50.1820">
    <property type="entry name" value="alpha/beta hydrolase"/>
    <property type="match status" value="1"/>
</dbReference>
<dbReference type="Proteomes" id="UP001476583">
    <property type="component" value="Chromosome"/>
</dbReference>
<gene>
    <name evidence="5" type="ORF">WG219_02555</name>
</gene>
<dbReference type="SUPFAM" id="SSF53474">
    <property type="entry name" value="alpha/beta-Hydrolases"/>
    <property type="match status" value="1"/>
</dbReference>
<dbReference type="InterPro" id="IPR027417">
    <property type="entry name" value="P-loop_NTPase"/>
</dbReference>
<comment type="subcellular location">
    <subcellularLocation>
        <location evidence="1">Endoplasmic reticulum</location>
    </subcellularLocation>
    <subcellularLocation>
        <location evidence="2">Membrane</location>
    </subcellularLocation>
</comment>
<dbReference type="PANTHER" id="PTHR48182">
    <property type="entry name" value="PROTEIN SERAC1"/>
    <property type="match status" value="1"/>
</dbReference>
<evidence type="ECO:0000256" key="1">
    <source>
        <dbReference type="ARBA" id="ARBA00004240"/>
    </source>
</evidence>
<dbReference type="InterPro" id="IPR029058">
    <property type="entry name" value="AB_hydrolase_fold"/>
</dbReference>
<dbReference type="PANTHER" id="PTHR48182:SF2">
    <property type="entry name" value="PROTEIN SERAC1"/>
    <property type="match status" value="1"/>
</dbReference>
<evidence type="ECO:0000313" key="6">
    <source>
        <dbReference type="Proteomes" id="UP001476583"/>
    </source>
</evidence>
<evidence type="ECO:0000256" key="4">
    <source>
        <dbReference type="ARBA" id="ARBA00023136"/>
    </source>
</evidence>
<evidence type="ECO:0000256" key="2">
    <source>
        <dbReference type="ARBA" id="ARBA00004370"/>
    </source>
</evidence>
<evidence type="ECO:0000313" key="5">
    <source>
        <dbReference type="EMBL" id="WXL26390.1"/>
    </source>
</evidence>
<proteinExistence type="predicted"/>
<dbReference type="EMBL" id="CP148074">
    <property type="protein sequence ID" value="WXL26390.1"/>
    <property type="molecule type" value="Genomic_DNA"/>
</dbReference>
<protein>
    <recommendedName>
        <fullName evidence="7">DUF676 domain-containing protein</fullName>
    </recommendedName>
</protein>
<keyword evidence="6" id="KW-1185">Reference proteome</keyword>
<accession>A0ABZ2RLB0</accession>
<organism evidence="5 6">
    <name type="scientific">Ectopseudomonas mendocina</name>
    <name type="common">Pseudomonas mendocina</name>
    <dbReference type="NCBI Taxonomy" id="300"/>
    <lineage>
        <taxon>Bacteria</taxon>
        <taxon>Pseudomonadati</taxon>
        <taxon>Pseudomonadota</taxon>
        <taxon>Gammaproteobacteria</taxon>
        <taxon>Pseudomonadales</taxon>
        <taxon>Pseudomonadaceae</taxon>
        <taxon>Ectopseudomonas</taxon>
    </lineage>
</organism>
<dbReference type="InterPro" id="IPR052374">
    <property type="entry name" value="SERAC1"/>
</dbReference>
<evidence type="ECO:0008006" key="7">
    <source>
        <dbReference type="Google" id="ProtNLM"/>
    </source>
</evidence>
<evidence type="ECO:0000256" key="3">
    <source>
        <dbReference type="ARBA" id="ARBA00022824"/>
    </source>
</evidence>
<sequence length="1298" mass="145944">MAKKIILVHGLGGTANETWGKFPQLLQADLAIDFDIITYGYESPALWKILKRAPSILNIANGLLTDIRARCDIENDEIIIAAHSLGGIIVKKVLLLLENKQLRHKISKVCFFDVPHDGSGYANVGKYITFRNRHLKSLTRDSSELDDLNDQWIHSELNNKLDIISIIAANDDIVSSSSAKSIFREHAVETINETNHLSIVKPDNTNSTSYVVFRNFILKKNTVSRYKTLASRDLEDWKSIERNHSYHYASDERRAKDLESLISELRADKTVIRLTGASGLGKTRLLLEAIEKSEKIGDSNVLVFNAPGYDTEIKQCIRSIVEDHADGLAIIENCSVDLHNQLAKEVNKTDCLIKLVTIGYSNEQVDDSIQIQLSPLSDDAIKQVLSPILIGMVPSEVERVARFAQGYPLMATLIAEQYQKEGRLLGSIETNSVVRKLIEGDGGITPEDKSVLSACSLFDVFGTTEGTAREEAKFIAENVAGSELRVFDRVISTFTRRQIINRAGRYARLVPKPLALTLASEWWEQTPYERQKQLIDNLPSSLIESFCTQATYLDSQPSVQRFSDRLFGGESPFVKAEELLTEKGSKLFRAFVEVNPDSTSTALYHILSERTEKQLLAIDGETRRNLIWALEKLCFHSSVFEKSSWCLLLLASAENESWSNNATGMFSQLFRVNLSGTQANPKIRFDVLKRAINLNQIGIDLIVLEALEQAINTYGGSRSVGAEYQGTKAPLEEWQATTWKEVFDFWQQATDFILTLMERGQSQKDKALSIIGHSIRGLISFQRIEMLDATIKKVISVNGRYWPEALDSIKSTLEYDSNNISKDASSKLNDWLSLLNPSSAELPEKLKILVTNPPWEHRKGDDGHYIDVAAKNAMALATELSKNIDELLPYIDSLLIGEQKQSFSFGYQLARDLDDINSFLDLTLAILSSLERANPSLVSGIYKGLYETSPKAWDNYLNKLLEDKSLTIYYAEFIRTGDIQKNHLDTLLTLIRNGEIPASSANLLSYGGVTERISPNIMADFCIHLSRLGDQASWPALNVIYMYYFSNNDCIDTIRNDLKTLVLSVPLHREQQHTASDLHHWQDLAKKILVQRDPEFAAALTLQLIESSKHGLNHGDIWSYIKPLLLKLMKEYHEQLWPIFSEAIIQSEGMDTYWLQQLLDRETGLASNLPSVLSVMPVDSIINWCSVQPSLGPIFVARCLNILETVDDNQRPSELFIALLENFGNDSRVASELSANIATRGWSGSLVPYLESDKAALSPLVDHESANVREWVKSHISHIDHLIIKESERDEEHGFGLY</sequence>
<dbReference type="SUPFAM" id="SSF52540">
    <property type="entry name" value="P-loop containing nucleoside triphosphate hydrolases"/>
    <property type="match status" value="1"/>
</dbReference>